<dbReference type="Proteomes" id="UP000245207">
    <property type="component" value="Unassembled WGS sequence"/>
</dbReference>
<dbReference type="PANTHER" id="PTHR32278:SF135">
    <property type="entry name" value="F-BOX PROTEIN PP2-B12"/>
    <property type="match status" value="1"/>
</dbReference>
<reference evidence="1 2" key="1">
    <citation type="journal article" date="2018" name="Mol. Plant">
        <title>The genome of Artemisia annua provides insight into the evolution of Asteraceae family and artemisinin biosynthesis.</title>
        <authorList>
            <person name="Shen Q."/>
            <person name="Zhang L."/>
            <person name="Liao Z."/>
            <person name="Wang S."/>
            <person name="Yan T."/>
            <person name="Shi P."/>
            <person name="Liu M."/>
            <person name="Fu X."/>
            <person name="Pan Q."/>
            <person name="Wang Y."/>
            <person name="Lv Z."/>
            <person name="Lu X."/>
            <person name="Zhang F."/>
            <person name="Jiang W."/>
            <person name="Ma Y."/>
            <person name="Chen M."/>
            <person name="Hao X."/>
            <person name="Li L."/>
            <person name="Tang Y."/>
            <person name="Lv G."/>
            <person name="Zhou Y."/>
            <person name="Sun X."/>
            <person name="Brodelius P.E."/>
            <person name="Rose J.K.C."/>
            <person name="Tang K."/>
        </authorList>
    </citation>
    <scope>NUCLEOTIDE SEQUENCE [LARGE SCALE GENOMIC DNA]</scope>
    <source>
        <strain evidence="2">cv. Huhao1</strain>
        <tissue evidence="1">Leaf</tissue>
    </source>
</reference>
<dbReference type="AlphaFoldDB" id="A0A2U1LDI0"/>
<dbReference type="PANTHER" id="PTHR32278">
    <property type="entry name" value="F-BOX DOMAIN-CONTAINING PROTEIN"/>
    <property type="match status" value="1"/>
</dbReference>
<name>A0A2U1LDI0_ARTAN</name>
<comment type="caution">
    <text evidence="1">The sequence shown here is derived from an EMBL/GenBank/DDBJ whole genome shotgun (WGS) entry which is preliminary data.</text>
</comment>
<protein>
    <submittedName>
        <fullName evidence="1">Protein kinase-like domain, Phloem protein 2-like protein</fullName>
    </submittedName>
</protein>
<sequence length="276" mass="32504">MQHKSNEEDIDDDDKYWEDKLPSDYQRYIEMSDEPFSYTTKKELYLLFCHGFLARNGELWFSTYERTCGICSMQPSTHVLFNDSCYNRLETLSLPESRFKQVKKLGTFFFYAFTYRLESFMFSPDHYTYACYLVFKFEDDHVLSNDRPIFTSKYELGGNDFRIRVFANLDLTSVITIPTLKPKEDIGSSKGNDGLGMSKVYTEIRKNKSWVEKRDDGWLEARLTKPLLKKHHLENLEELKVKLWEWQPGSGALRGIIVESVEFRPVVVDNGWIIYG</sequence>
<accession>A0A2U1LDI0</accession>
<evidence type="ECO:0000313" key="2">
    <source>
        <dbReference type="Proteomes" id="UP000245207"/>
    </source>
</evidence>
<dbReference type="STRING" id="35608.A0A2U1LDI0"/>
<keyword evidence="2" id="KW-1185">Reference proteome</keyword>
<keyword evidence="1" id="KW-0418">Kinase</keyword>
<evidence type="ECO:0000313" key="1">
    <source>
        <dbReference type="EMBL" id="PWA47039.1"/>
    </source>
</evidence>
<proteinExistence type="predicted"/>
<dbReference type="Pfam" id="PF14299">
    <property type="entry name" value="PP2"/>
    <property type="match status" value="1"/>
</dbReference>
<dbReference type="EMBL" id="PKPP01009996">
    <property type="protein sequence ID" value="PWA47039.1"/>
    <property type="molecule type" value="Genomic_DNA"/>
</dbReference>
<gene>
    <name evidence="1" type="ORF">CTI12_AA507330</name>
</gene>
<dbReference type="GO" id="GO:0016301">
    <property type="term" value="F:kinase activity"/>
    <property type="evidence" value="ECO:0007669"/>
    <property type="project" value="UniProtKB-KW"/>
</dbReference>
<organism evidence="1 2">
    <name type="scientific">Artemisia annua</name>
    <name type="common">Sweet wormwood</name>
    <dbReference type="NCBI Taxonomy" id="35608"/>
    <lineage>
        <taxon>Eukaryota</taxon>
        <taxon>Viridiplantae</taxon>
        <taxon>Streptophyta</taxon>
        <taxon>Embryophyta</taxon>
        <taxon>Tracheophyta</taxon>
        <taxon>Spermatophyta</taxon>
        <taxon>Magnoliopsida</taxon>
        <taxon>eudicotyledons</taxon>
        <taxon>Gunneridae</taxon>
        <taxon>Pentapetalae</taxon>
        <taxon>asterids</taxon>
        <taxon>campanulids</taxon>
        <taxon>Asterales</taxon>
        <taxon>Asteraceae</taxon>
        <taxon>Asteroideae</taxon>
        <taxon>Anthemideae</taxon>
        <taxon>Artemisiinae</taxon>
        <taxon>Artemisia</taxon>
    </lineage>
</organism>
<keyword evidence="1" id="KW-0808">Transferase</keyword>
<dbReference type="InterPro" id="IPR025886">
    <property type="entry name" value="PP2-like"/>
</dbReference>